<feature type="domain" description="3-dehydroquinate synthase C-terminal" evidence="21">
    <location>
        <begin position="182"/>
        <end position="331"/>
    </location>
</feature>
<dbReference type="CDD" id="cd08195">
    <property type="entry name" value="DHQS"/>
    <property type="match status" value="1"/>
</dbReference>
<evidence type="ECO:0000256" key="5">
    <source>
        <dbReference type="ARBA" id="ARBA00004496"/>
    </source>
</evidence>
<keyword evidence="17 19" id="KW-0456">Lyase</keyword>
<dbReference type="KEGG" id="ggr:HKW67_11985"/>
<evidence type="ECO:0000256" key="13">
    <source>
        <dbReference type="ARBA" id="ARBA00022741"/>
    </source>
</evidence>
<comment type="cofactor">
    <cofactor evidence="19">
        <name>Co(2+)</name>
        <dbReference type="ChEBI" id="CHEBI:48828"/>
    </cofactor>
    <cofactor evidence="19">
        <name>Zn(2+)</name>
        <dbReference type="ChEBI" id="CHEBI:29105"/>
    </cofactor>
    <text evidence="19">Binds 1 divalent metal cation per subunit. Can use either Co(2+) or Zn(2+).</text>
</comment>
<proteinExistence type="inferred from homology"/>
<dbReference type="GO" id="GO:0009073">
    <property type="term" value="P:aromatic amino acid family biosynthetic process"/>
    <property type="evidence" value="ECO:0007669"/>
    <property type="project" value="UniProtKB-KW"/>
</dbReference>
<dbReference type="Proteomes" id="UP000500938">
    <property type="component" value="Chromosome"/>
</dbReference>
<evidence type="ECO:0000256" key="8">
    <source>
        <dbReference type="ARBA" id="ARBA00013031"/>
    </source>
</evidence>
<dbReference type="GO" id="GO:0046872">
    <property type="term" value="F:metal ion binding"/>
    <property type="evidence" value="ECO:0007669"/>
    <property type="project" value="UniProtKB-KW"/>
</dbReference>
<evidence type="ECO:0000256" key="9">
    <source>
        <dbReference type="ARBA" id="ARBA00017684"/>
    </source>
</evidence>
<evidence type="ECO:0000256" key="19">
    <source>
        <dbReference type="HAMAP-Rule" id="MF_00110"/>
    </source>
</evidence>
<evidence type="ECO:0000313" key="22">
    <source>
        <dbReference type="EMBL" id="QJR36173.1"/>
    </source>
</evidence>
<reference evidence="22 23" key="1">
    <citation type="submission" date="2020-05" db="EMBL/GenBank/DDBJ databases">
        <title>Complete genome sequence of Gemmatimonas greenlandica TET16.</title>
        <authorList>
            <person name="Zeng Y."/>
        </authorList>
    </citation>
    <scope>NUCLEOTIDE SEQUENCE [LARGE SCALE GENOMIC DNA]</scope>
    <source>
        <strain evidence="22 23">TET16</strain>
    </source>
</reference>
<feature type="binding site" evidence="19">
    <location>
        <begin position="106"/>
        <end position="110"/>
    </location>
    <ligand>
        <name>NAD(+)</name>
        <dbReference type="ChEBI" id="CHEBI:57540"/>
    </ligand>
</feature>
<dbReference type="HAMAP" id="MF_00110">
    <property type="entry name" value="DHQ_synthase"/>
    <property type="match status" value="1"/>
</dbReference>
<dbReference type="NCBIfam" id="TIGR01357">
    <property type="entry name" value="aroB"/>
    <property type="match status" value="1"/>
</dbReference>
<organism evidence="22 23">
    <name type="scientific">Gemmatimonas groenlandica</name>
    <dbReference type="NCBI Taxonomy" id="2732249"/>
    <lineage>
        <taxon>Bacteria</taxon>
        <taxon>Pseudomonadati</taxon>
        <taxon>Gemmatimonadota</taxon>
        <taxon>Gemmatimonadia</taxon>
        <taxon>Gemmatimonadales</taxon>
        <taxon>Gemmatimonadaceae</taxon>
        <taxon>Gemmatimonas</taxon>
    </lineage>
</organism>
<keyword evidence="15 19" id="KW-0520">NAD</keyword>
<accession>A0A6M4IN97</accession>
<comment type="similarity">
    <text evidence="7 19">Belongs to the sugar phosphate cyclases superfamily. Dehydroquinate synthase family.</text>
</comment>
<feature type="binding site" evidence="19">
    <location>
        <position position="254"/>
    </location>
    <ligand>
        <name>Zn(2+)</name>
        <dbReference type="ChEBI" id="CHEBI:29105"/>
    </ligand>
</feature>
<dbReference type="GO" id="GO:0000166">
    <property type="term" value="F:nucleotide binding"/>
    <property type="evidence" value="ECO:0007669"/>
    <property type="project" value="UniProtKB-KW"/>
</dbReference>
<dbReference type="GO" id="GO:0008652">
    <property type="term" value="P:amino acid biosynthetic process"/>
    <property type="evidence" value="ECO:0007669"/>
    <property type="project" value="UniProtKB-KW"/>
</dbReference>
<feature type="binding site" evidence="19">
    <location>
        <position position="143"/>
    </location>
    <ligand>
        <name>NAD(+)</name>
        <dbReference type="ChEBI" id="CHEBI:57540"/>
    </ligand>
</feature>
<keyword evidence="11 19" id="KW-0028">Amino-acid biosynthesis</keyword>
<evidence type="ECO:0000256" key="11">
    <source>
        <dbReference type="ARBA" id="ARBA00022605"/>
    </source>
</evidence>
<comment type="cofactor">
    <cofactor evidence="2 19">
        <name>NAD(+)</name>
        <dbReference type="ChEBI" id="CHEBI:57540"/>
    </cofactor>
</comment>
<feature type="binding site" evidence="19">
    <location>
        <position position="270"/>
    </location>
    <ligand>
        <name>Zn(2+)</name>
        <dbReference type="ChEBI" id="CHEBI:29105"/>
    </ligand>
</feature>
<comment type="function">
    <text evidence="4 19">Catalyzes the conversion of 3-deoxy-D-arabino-heptulosonate 7-phosphate (DAHP) to dehydroquinate (DHQ).</text>
</comment>
<keyword evidence="14 19" id="KW-0862">Zinc</keyword>
<protein>
    <recommendedName>
        <fullName evidence="9 19">3-dehydroquinate synthase</fullName>
        <shortName evidence="19">DHQS</shortName>
        <ecNumber evidence="8 19">4.2.3.4</ecNumber>
    </recommendedName>
</protein>
<gene>
    <name evidence="19 22" type="primary">aroB</name>
    <name evidence="22" type="ORF">HKW67_11985</name>
</gene>
<dbReference type="AlphaFoldDB" id="A0A6M4IN97"/>
<keyword evidence="12 19" id="KW-0479">Metal-binding</keyword>
<keyword evidence="16 19" id="KW-0057">Aromatic amino acid biosynthesis</keyword>
<evidence type="ECO:0000256" key="10">
    <source>
        <dbReference type="ARBA" id="ARBA00022490"/>
    </source>
</evidence>
<dbReference type="PANTHER" id="PTHR43622:SF7">
    <property type="entry name" value="3-DEHYDROQUINATE SYNTHASE, CHLOROPLASTIC"/>
    <property type="match status" value="1"/>
</dbReference>
<evidence type="ECO:0000256" key="12">
    <source>
        <dbReference type="ARBA" id="ARBA00022723"/>
    </source>
</evidence>
<dbReference type="InterPro" id="IPR030960">
    <property type="entry name" value="DHQS/DOIS_N"/>
</dbReference>
<comment type="catalytic activity">
    <reaction evidence="1 19">
        <text>7-phospho-2-dehydro-3-deoxy-D-arabino-heptonate = 3-dehydroquinate + phosphate</text>
        <dbReference type="Rhea" id="RHEA:21968"/>
        <dbReference type="ChEBI" id="CHEBI:32364"/>
        <dbReference type="ChEBI" id="CHEBI:43474"/>
        <dbReference type="ChEBI" id="CHEBI:58394"/>
        <dbReference type="EC" id="4.2.3.4"/>
    </reaction>
</comment>
<dbReference type="EC" id="4.2.3.4" evidence="8 19"/>
<comment type="cofactor">
    <cofactor evidence="3">
        <name>Zn(2+)</name>
        <dbReference type="ChEBI" id="CHEBI:29105"/>
    </cofactor>
</comment>
<evidence type="ECO:0000256" key="14">
    <source>
        <dbReference type="ARBA" id="ARBA00022833"/>
    </source>
</evidence>
<feature type="domain" description="3-dehydroquinate synthase N-terminal" evidence="20">
    <location>
        <begin position="68"/>
        <end position="180"/>
    </location>
</feature>
<dbReference type="SUPFAM" id="SSF56796">
    <property type="entry name" value="Dehydroquinate synthase-like"/>
    <property type="match status" value="1"/>
</dbReference>
<keyword evidence="13 19" id="KW-0547">Nucleotide-binding</keyword>
<evidence type="ECO:0000256" key="15">
    <source>
        <dbReference type="ARBA" id="ARBA00023027"/>
    </source>
</evidence>
<dbReference type="Pfam" id="PF01761">
    <property type="entry name" value="DHQ_synthase"/>
    <property type="match status" value="1"/>
</dbReference>
<evidence type="ECO:0000256" key="4">
    <source>
        <dbReference type="ARBA" id="ARBA00003485"/>
    </source>
</evidence>
<comment type="subcellular location">
    <subcellularLocation>
        <location evidence="5 19">Cytoplasm</location>
    </subcellularLocation>
</comment>
<evidence type="ECO:0000256" key="1">
    <source>
        <dbReference type="ARBA" id="ARBA00001393"/>
    </source>
</evidence>
<dbReference type="PANTHER" id="PTHR43622">
    <property type="entry name" value="3-DEHYDROQUINATE SYNTHASE"/>
    <property type="match status" value="1"/>
</dbReference>
<dbReference type="InterPro" id="IPR030963">
    <property type="entry name" value="DHQ_synth_fam"/>
</dbReference>
<name>A0A6M4IN97_9BACT</name>
<dbReference type="Gene3D" id="1.20.1090.10">
    <property type="entry name" value="Dehydroquinate synthase-like - alpha domain"/>
    <property type="match status" value="1"/>
</dbReference>
<keyword evidence="10 19" id="KW-0963">Cytoplasm</keyword>
<keyword evidence="23" id="KW-1185">Reference proteome</keyword>
<dbReference type="UniPathway" id="UPA00053">
    <property type="reaction ID" value="UER00085"/>
</dbReference>
<dbReference type="FunFam" id="3.40.50.1970:FF:000007">
    <property type="entry name" value="Pentafunctional AROM polypeptide"/>
    <property type="match status" value="1"/>
</dbReference>
<dbReference type="EMBL" id="CP053085">
    <property type="protein sequence ID" value="QJR36173.1"/>
    <property type="molecule type" value="Genomic_DNA"/>
</dbReference>
<evidence type="ECO:0000256" key="17">
    <source>
        <dbReference type="ARBA" id="ARBA00023239"/>
    </source>
</evidence>
<dbReference type="GO" id="GO:0005737">
    <property type="term" value="C:cytoplasm"/>
    <property type="evidence" value="ECO:0007669"/>
    <property type="project" value="UniProtKB-SubCell"/>
</dbReference>
<comment type="caution">
    <text evidence="19">Lacks conserved residue(s) required for the propagation of feature annotation.</text>
</comment>
<comment type="pathway">
    <text evidence="6 19">Metabolic intermediate biosynthesis; chorismate biosynthesis; chorismate from D-erythrose 4-phosphate and phosphoenolpyruvate: step 2/7.</text>
</comment>
<evidence type="ECO:0000256" key="18">
    <source>
        <dbReference type="ARBA" id="ARBA00023285"/>
    </source>
</evidence>
<evidence type="ECO:0000259" key="20">
    <source>
        <dbReference type="Pfam" id="PF01761"/>
    </source>
</evidence>
<evidence type="ECO:0000256" key="7">
    <source>
        <dbReference type="ARBA" id="ARBA00005412"/>
    </source>
</evidence>
<dbReference type="InterPro" id="IPR050071">
    <property type="entry name" value="Dehydroquinate_synthase"/>
</dbReference>
<dbReference type="InterPro" id="IPR016037">
    <property type="entry name" value="DHQ_synth_AroB"/>
</dbReference>
<dbReference type="GO" id="GO:0003856">
    <property type="term" value="F:3-dehydroquinate synthase activity"/>
    <property type="evidence" value="ECO:0007669"/>
    <property type="project" value="UniProtKB-UniRule"/>
</dbReference>
<evidence type="ECO:0000256" key="3">
    <source>
        <dbReference type="ARBA" id="ARBA00001947"/>
    </source>
</evidence>
<feature type="binding site" evidence="19">
    <location>
        <position position="185"/>
    </location>
    <ligand>
        <name>Zn(2+)</name>
        <dbReference type="ChEBI" id="CHEBI:29105"/>
    </ligand>
</feature>
<dbReference type="Pfam" id="PF24621">
    <property type="entry name" value="DHQS_C"/>
    <property type="match status" value="1"/>
</dbReference>
<evidence type="ECO:0000256" key="16">
    <source>
        <dbReference type="ARBA" id="ARBA00023141"/>
    </source>
</evidence>
<feature type="binding site" evidence="19">
    <location>
        <begin position="130"/>
        <end position="131"/>
    </location>
    <ligand>
        <name>NAD(+)</name>
        <dbReference type="ChEBI" id="CHEBI:57540"/>
    </ligand>
</feature>
<keyword evidence="18 19" id="KW-0170">Cobalt</keyword>
<evidence type="ECO:0000256" key="6">
    <source>
        <dbReference type="ARBA" id="ARBA00004661"/>
    </source>
</evidence>
<dbReference type="InterPro" id="IPR056179">
    <property type="entry name" value="DHQS_C"/>
</dbReference>
<dbReference type="Gene3D" id="3.40.50.1970">
    <property type="match status" value="1"/>
</dbReference>
<evidence type="ECO:0000313" key="23">
    <source>
        <dbReference type="Proteomes" id="UP000500938"/>
    </source>
</evidence>
<feature type="binding site" evidence="19">
    <location>
        <position position="152"/>
    </location>
    <ligand>
        <name>NAD(+)</name>
        <dbReference type="ChEBI" id="CHEBI:57540"/>
    </ligand>
</feature>
<evidence type="ECO:0000256" key="2">
    <source>
        <dbReference type="ARBA" id="ARBA00001911"/>
    </source>
</evidence>
<sequence length="368" mass="38338">MAGARPNALDLPLPYPVYARAGARHAIGEIARLAAPSHRVAVISDTVVGRLHGESIAAQFPADSTRLFTIPPGEQEKTRDRWAELTDALLEWGAGRDTTVIAVGGGVIGDLAGFVASTFMRGLPVIQVPTTLLAMVDASVGGKTAVDTPFGKNLVGAFHNPSAVVIDPEVLVTLPADVLRSGLAEMIKHGVIADPSYFDAVLRFAGAVRDHGAQAPDFAATITTLITGSVRIKAEVVAEDSREGGLRQILNFGHTIAHAVERVLNFELLHGDAVAMGMVAEARIAESIGLARAGLAVAIADAVERAGLPSRLPPGISLDDVIAATHGDKKARAGSARYSLPRGIGEMETADGKWAVAVSDEQVRSALS</sequence>
<dbReference type="RefSeq" id="WP_171225608.1">
    <property type="nucleotide sequence ID" value="NZ_CP053085.1"/>
</dbReference>
<dbReference type="GO" id="GO:0009423">
    <property type="term" value="P:chorismate biosynthetic process"/>
    <property type="evidence" value="ECO:0007669"/>
    <property type="project" value="UniProtKB-UniRule"/>
</dbReference>
<dbReference type="PIRSF" id="PIRSF001455">
    <property type="entry name" value="DHQ_synth"/>
    <property type="match status" value="1"/>
</dbReference>
<evidence type="ECO:0000259" key="21">
    <source>
        <dbReference type="Pfam" id="PF24621"/>
    </source>
</evidence>